<keyword evidence="2" id="KW-1185">Reference proteome</keyword>
<dbReference type="Proteomes" id="UP000015103">
    <property type="component" value="Unassembled WGS sequence"/>
</dbReference>
<evidence type="ECO:0000313" key="1">
    <source>
        <dbReference type="EnsemblMetazoa" id="RPRC006192-PA"/>
    </source>
</evidence>
<dbReference type="InParanoid" id="T1HQ68"/>
<dbReference type="EnsemblMetazoa" id="RPRC006192-RA">
    <property type="protein sequence ID" value="RPRC006192-PA"/>
    <property type="gene ID" value="RPRC006192"/>
</dbReference>
<organism evidence="1 2">
    <name type="scientific">Rhodnius prolixus</name>
    <name type="common">Triatomid bug</name>
    <dbReference type="NCBI Taxonomy" id="13249"/>
    <lineage>
        <taxon>Eukaryota</taxon>
        <taxon>Metazoa</taxon>
        <taxon>Ecdysozoa</taxon>
        <taxon>Arthropoda</taxon>
        <taxon>Hexapoda</taxon>
        <taxon>Insecta</taxon>
        <taxon>Pterygota</taxon>
        <taxon>Neoptera</taxon>
        <taxon>Paraneoptera</taxon>
        <taxon>Hemiptera</taxon>
        <taxon>Heteroptera</taxon>
        <taxon>Panheteroptera</taxon>
        <taxon>Cimicomorpha</taxon>
        <taxon>Reduviidae</taxon>
        <taxon>Triatominae</taxon>
        <taxon>Rhodnius</taxon>
    </lineage>
</organism>
<dbReference type="VEuPathDB" id="VectorBase:RPRC006192"/>
<dbReference type="HOGENOM" id="CLU_2429811_0_0_1"/>
<evidence type="ECO:0000313" key="2">
    <source>
        <dbReference type="Proteomes" id="UP000015103"/>
    </source>
</evidence>
<name>T1HQ68_RHOPR</name>
<proteinExistence type="predicted"/>
<reference evidence="1" key="1">
    <citation type="submission" date="2015-05" db="UniProtKB">
        <authorList>
            <consortium name="EnsemblMetazoa"/>
        </authorList>
    </citation>
    <scope>IDENTIFICATION</scope>
</reference>
<protein>
    <submittedName>
        <fullName evidence="1">Uncharacterized protein</fullName>
    </submittedName>
</protein>
<dbReference type="AlphaFoldDB" id="T1HQ68"/>
<dbReference type="EMBL" id="ACPB03019599">
    <property type="status" value="NOT_ANNOTATED_CDS"/>
    <property type="molecule type" value="Genomic_DNA"/>
</dbReference>
<accession>T1HQ68</accession>
<sequence>MGVCSCNGLMICIILFLNNYYLLYYREDDAINQAKIFILGLFNVYIRISVARQVMVKLILPSSLELANTLFRIEELFRFNKLDPNFSFMVR</sequence>